<keyword evidence="5" id="KW-1185">Reference proteome</keyword>
<evidence type="ECO:0000313" key="5">
    <source>
        <dbReference type="Proteomes" id="UP001617427"/>
    </source>
</evidence>
<evidence type="ECO:0000256" key="2">
    <source>
        <dbReference type="RuleBase" id="RU364116"/>
    </source>
</evidence>
<keyword evidence="2" id="KW-0349">Heme</keyword>
<dbReference type="SFLD" id="SFLDF00562">
    <property type="entry name" value="HemN-like__clustered_with_heat"/>
    <property type="match status" value="1"/>
</dbReference>
<dbReference type="NCBIfam" id="TIGR00539">
    <property type="entry name" value="hemN_rel"/>
    <property type="match status" value="1"/>
</dbReference>
<protein>
    <recommendedName>
        <fullName evidence="2">Heme chaperone HemW</fullName>
    </recommendedName>
</protein>
<dbReference type="SUPFAM" id="SSF102114">
    <property type="entry name" value="Radical SAM enzymes"/>
    <property type="match status" value="1"/>
</dbReference>
<dbReference type="Proteomes" id="UP001617427">
    <property type="component" value="Unassembled WGS sequence"/>
</dbReference>
<dbReference type="InterPro" id="IPR007197">
    <property type="entry name" value="rSAM"/>
</dbReference>
<dbReference type="PANTHER" id="PTHR13932:SF5">
    <property type="entry name" value="RADICAL S-ADENOSYL METHIONINE DOMAIN-CONTAINING PROTEIN 1, MITOCHONDRIAL"/>
    <property type="match status" value="1"/>
</dbReference>
<evidence type="ECO:0000256" key="1">
    <source>
        <dbReference type="ARBA" id="ARBA00006100"/>
    </source>
</evidence>
<reference evidence="4 5" key="1">
    <citation type="submission" date="2024-10" db="EMBL/GenBank/DDBJ databases">
        <title>The Natural Products Discovery Center: Release of the First 8490 Sequenced Strains for Exploring Actinobacteria Biosynthetic Diversity.</title>
        <authorList>
            <person name="Kalkreuter E."/>
            <person name="Kautsar S.A."/>
            <person name="Yang D."/>
            <person name="Bader C.D."/>
            <person name="Teijaro C.N."/>
            <person name="Fluegel L."/>
            <person name="Davis C.M."/>
            <person name="Simpson J.R."/>
            <person name="Lauterbach L."/>
            <person name="Steele A.D."/>
            <person name="Gui C."/>
            <person name="Meng S."/>
            <person name="Li G."/>
            <person name="Viehrig K."/>
            <person name="Ye F."/>
            <person name="Su P."/>
            <person name="Kiefer A.F."/>
            <person name="Nichols A."/>
            <person name="Cepeda A.J."/>
            <person name="Yan W."/>
            <person name="Fan B."/>
            <person name="Jiang Y."/>
            <person name="Adhikari A."/>
            <person name="Zheng C.-J."/>
            <person name="Schuster L."/>
            <person name="Cowan T.M."/>
            <person name="Smanski M.J."/>
            <person name="Chevrette M.G."/>
            <person name="De Carvalho L.P.S."/>
            <person name="Shen B."/>
        </authorList>
    </citation>
    <scope>NUCLEOTIDE SEQUENCE [LARGE SCALE GENOMIC DNA]</scope>
    <source>
        <strain evidence="4 5">NPDC087045</strain>
    </source>
</reference>
<keyword evidence="2" id="KW-0411">Iron-sulfur</keyword>
<keyword evidence="2" id="KW-0963">Cytoplasm</keyword>
<keyword evidence="2" id="KW-0004">4Fe-4S</keyword>
<dbReference type="SFLD" id="SFLDG01082">
    <property type="entry name" value="B12-binding_domain_containing"/>
    <property type="match status" value="1"/>
</dbReference>
<dbReference type="InterPro" id="IPR004559">
    <property type="entry name" value="HemW-like"/>
</dbReference>
<comment type="function">
    <text evidence="2">Probably acts as a heme chaperone, transferring heme to an unknown acceptor. Binds one molecule of heme per monomer, possibly covalently. Binds 1 [4Fe-4S] cluster. The cluster is coordinated with 3 cysteines and an exchangeable S-adenosyl-L-methionine.</text>
</comment>
<feature type="domain" description="Radical SAM core" evidence="3">
    <location>
        <begin position="35"/>
        <end position="268"/>
    </location>
</feature>
<dbReference type="EMBL" id="JBIUZV010000002">
    <property type="protein sequence ID" value="MFJ3044973.1"/>
    <property type="molecule type" value="Genomic_DNA"/>
</dbReference>
<comment type="similarity">
    <text evidence="1">Belongs to the anaerobic coproporphyrinogen-III oxidase family. HemW subfamily.</text>
</comment>
<comment type="caution">
    <text evidence="4">The sequence shown here is derived from an EMBL/GenBank/DDBJ whole genome shotgun (WGS) entry which is preliminary data.</text>
</comment>
<comment type="subcellular location">
    <subcellularLocation>
        <location evidence="2">Cytoplasm</location>
    </subcellularLocation>
</comment>
<keyword evidence="2" id="KW-0949">S-adenosyl-L-methionine</keyword>
<dbReference type="SMART" id="SM00729">
    <property type="entry name" value="Elp3"/>
    <property type="match status" value="1"/>
</dbReference>
<dbReference type="CDD" id="cd01335">
    <property type="entry name" value="Radical_SAM"/>
    <property type="match status" value="1"/>
</dbReference>
<proteinExistence type="inferred from homology"/>
<dbReference type="InterPro" id="IPR034505">
    <property type="entry name" value="Coproporphyrinogen-III_oxidase"/>
</dbReference>
<dbReference type="InterPro" id="IPR058240">
    <property type="entry name" value="rSAM_sf"/>
</dbReference>
<dbReference type="SFLD" id="SFLDS00029">
    <property type="entry name" value="Radical_SAM"/>
    <property type="match status" value="1"/>
</dbReference>
<evidence type="ECO:0000313" key="4">
    <source>
        <dbReference type="EMBL" id="MFJ3044973.1"/>
    </source>
</evidence>
<evidence type="ECO:0000259" key="3">
    <source>
        <dbReference type="PROSITE" id="PS51918"/>
    </source>
</evidence>
<name>A0ABW8EXE4_9BURK</name>
<dbReference type="Gene3D" id="3.30.750.200">
    <property type="match status" value="1"/>
</dbReference>
<dbReference type="Pfam" id="PF04055">
    <property type="entry name" value="Radical_SAM"/>
    <property type="match status" value="1"/>
</dbReference>
<dbReference type="InterPro" id="IPR006638">
    <property type="entry name" value="Elp3/MiaA/NifB-like_rSAM"/>
</dbReference>
<accession>A0ABW8EXE4</accession>
<keyword evidence="2" id="KW-0408">Iron</keyword>
<gene>
    <name evidence="4" type="primary">hemW</name>
    <name evidence="4" type="ORF">ACIPEN_03980</name>
</gene>
<dbReference type="Pfam" id="PF06969">
    <property type="entry name" value="HemN_C"/>
    <property type="match status" value="1"/>
</dbReference>
<dbReference type="PANTHER" id="PTHR13932">
    <property type="entry name" value="COPROPORPHYRINIGEN III OXIDASE"/>
    <property type="match status" value="1"/>
</dbReference>
<dbReference type="InterPro" id="IPR010723">
    <property type="entry name" value="HemN_C"/>
</dbReference>
<keyword evidence="2" id="KW-0143">Chaperone</keyword>
<keyword evidence="2" id="KW-0479">Metal-binding</keyword>
<organism evidence="4 5">
    <name type="scientific">Herbaspirillum chlorophenolicum</name>
    <dbReference type="NCBI Taxonomy" id="211589"/>
    <lineage>
        <taxon>Bacteria</taxon>
        <taxon>Pseudomonadati</taxon>
        <taxon>Pseudomonadota</taxon>
        <taxon>Betaproteobacteria</taxon>
        <taxon>Burkholderiales</taxon>
        <taxon>Oxalobacteraceae</taxon>
        <taxon>Herbaspirillum</taxon>
    </lineage>
</organism>
<dbReference type="PROSITE" id="PS51918">
    <property type="entry name" value="RADICAL_SAM"/>
    <property type="match status" value="1"/>
</dbReference>
<sequence length="414" mass="45885">MIPIKPVAANVPAGQAQGGPAQAALAFLKPGSLQLTALPPLSLYVHFPWCVRKCPYCDFNSHEVKGSFPEQEYLDALRTDLEMALPLIWGRKITTIFIGGGTPSLLSAAGLDRLLSDVRTLLPFDSDIEITMEANPGTFEAEKFRSYRESGINRLSIGIQSFNAGHLKALGRIHDGGQALKAVEIAHANFDNFNLDLMYALPSQTLAEARADIETALAFAPPHLSLYHLTLEPNTLFAKFPPAVPDDDASADMQDMIMQLTSAAGYGNYEVSAYAQPKRRARHNLNYWQFGDYLGIGAGAHSKLSFPHRIVRQVRYKHPQTYLDQIRAGAPIQEEAEIGRDALGFEFMLNALRLTEGFSPNLFAERTGMGLNQIQKQLDLAEEKGMLYRDHALIRPTDLGRRFLNDLQEIFLSD</sequence>
<dbReference type="RefSeq" id="WP_402698450.1">
    <property type="nucleotide sequence ID" value="NZ_JBIUZV010000002.1"/>
</dbReference>
<dbReference type="SFLD" id="SFLDG01065">
    <property type="entry name" value="anaerobic_coproporphyrinogen-I"/>
    <property type="match status" value="1"/>
</dbReference>
<dbReference type="SFLD" id="SFLDF00288">
    <property type="entry name" value="HemN-like__clustered_with_nucl"/>
    <property type="match status" value="1"/>
</dbReference>